<reference evidence="1 2" key="1">
    <citation type="submission" date="2021-06" db="EMBL/GenBank/DDBJ databases">
        <authorList>
            <person name="Kallberg Y."/>
            <person name="Tangrot J."/>
            <person name="Rosling A."/>
        </authorList>
    </citation>
    <scope>NUCLEOTIDE SEQUENCE [LARGE SCALE GENOMIC DNA]</scope>
    <source>
        <strain evidence="1 2">120-4 pot B 10/14</strain>
    </source>
</reference>
<organism evidence="1 2">
    <name type="scientific">Gigaspora margarita</name>
    <dbReference type="NCBI Taxonomy" id="4874"/>
    <lineage>
        <taxon>Eukaryota</taxon>
        <taxon>Fungi</taxon>
        <taxon>Fungi incertae sedis</taxon>
        <taxon>Mucoromycota</taxon>
        <taxon>Glomeromycotina</taxon>
        <taxon>Glomeromycetes</taxon>
        <taxon>Diversisporales</taxon>
        <taxon>Gigasporaceae</taxon>
        <taxon>Gigaspora</taxon>
    </lineage>
</organism>
<dbReference type="Proteomes" id="UP000789901">
    <property type="component" value="Unassembled WGS sequence"/>
</dbReference>
<sequence>MTFTFTNYTDKNMFVMGDVSTNCVENTTNHMELRFTNYTKNTFMYHMVNSFTNPIWNMLASINYPVDTFMNYMDNTFTNNIMQMNASETLIVDKDTGMDKNMRMIDKSIEFDYTELEDVDSYKAIQDTTNLDNHMNDENFCKDDPKRKYPESTCNRNISCAAILSLRLEHHHLNSSHLFEIKICFKHNYIVNCAKSLSFRHVDKKICNKFIQMFYDSYLPATALYTHENELHLLALSNESLVETLADRVINLDYTYVVHLFENYHNSQLGEQNTILQEYNLRMGKAFILYIVTGLMSRVHEKIQKSEEICYVDASASFESLNILITLMYTSCVAGALPLGLFVTSDELELTIEKALNLLKLILSEHAFFGCRCNVGLQNILTDNSAAK</sequence>
<proteinExistence type="predicted"/>
<dbReference type="PANTHER" id="PTHR35385:SF2">
    <property type="entry name" value="PROTEIN B, PUTATIVE-RELATED"/>
    <property type="match status" value="1"/>
</dbReference>
<comment type="caution">
    <text evidence="1">The sequence shown here is derived from an EMBL/GenBank/DDBJ whole genome shotgun (WGS) entry which is preliminary data.</text>
</comment>
<evidence type="ECO:0000313" key="1">
    <source>
        <dbReference type="EMBL" id="CAG8801482.1"/>
    </source>
</evidence>
<evidence type="ECO:0000313" key="2">
    <source>
        <dbReference type="Proteomes" id="UP000789901"/>
    </source>
</evidence>
<gene>
    <name evidence="1" type="ORF">GMARGA_LOCUS23204</name>
</gene>
<accession>A0ABN7VV20</accession>
<name>A0ABN7VV20_GIGMA</name>
<protein>
    <submittedName>
        <fullName evidence="1">32597_t:CDS:1</fullName>
    </submittedName>
</protein>
<dbReference type="EMBL" id="CAJVQB010023271">
    <property type="protein sequence ID" value="CAG8801482.1"/>
    <property type="molecule type" value="Genomic_DNA"/>
</dbReference>
<dbReference type="PANTHER" id="PTHR35385">
    <property type="entry name" value="PROTEIN B, PUTATIVE-RELATED-RELATED"/>
    <property type="match status" value="1"/>
</dbReference>
<keyword evidence="2" id="KW-1185">Reference proteome</keyword>